<dbReference type="PROSITE" id="PS50004">
    <property type="entry name" value="C2"/>
    <property type="match status" value="1"/>
</dbReference>
<comment type="caution">
    <text evidence="3">The sequence shown here is derived from an EMBL/GenBank/DDBJ whole genome shotgun (WGS) entry which is preliminary data.</text>
</comment>
<dbReference type="SMART" id="SM00239">
    <property type="entry name" value="C2"/>
    <property type="match status" value="1"/>
</dbReference>
<dbReference type="PANTHER" id="PTHR47052">
    <property type="entry name" value="CONSERVED SERINE PROLINE-RICH PROTEIN (AFU_ORTHOLOGUE AFUA_2G01790)"/>
    <property type="match status" value="1"/>
</dbReference>
<proteinExistence type="predicted"/>
<evidence type="ECO:0000256" key="1">
    <source>
        <dbReference type="SAM" id="MobiDB-lite"/>
    </source>
</evidence>
<accession>A0AAU9IIX3</accession>
<dbReference type="Proteomes" id="UP001162131">
    <property type="component" value="Unassembled WGS sequence"/>
</dbReference>
<dbReference type="SUPFAM" id="SSF49562">
    <property type="entry name" value="C2 domain (Calcium/lipid-binding domain, CaLB)"/>
    <property type="match status" value="1"/>
</dbReference>
<evidence type="ECO:0000313" key="3">
    <source>
        <dbReference type="EMBL" id="CAG9315454.1"/>
    </source>
</evidence>
<dbReference type="InterPro" id="IPR035892">
    <property type="entry name" value="C2_domain_sf"/>
</dbReference>
<reference evidence="3" key="1">
    <citation type="submission" date="2021-09" db="EMBL/GenBank/DDBJ databases">
        <authorList>
            <consortium name="AG Swart"/>
            <person name="Singh M."/>
            <person name="Singh A."/>
            <person name="Seah K."/>
            <person name="Emmerich C."/>
        </authorList>
    </citation>
    <scope>NUCLEOTIDE SEQUENCE</scope>
    <source>
        <strain evidence="3">ATCC30299</strain>
    </source>
</reference>
<evidence type="ECO:0000313" key="4">
    <source>
        <dbReference type="Proteomes" id="UP001162131"/>
    </source>
</evidence>
<gene>
    <name evidence="3" type="ORF">BSTOLATCC_MIC13224</name>
</gene>
<dbReference type="AlphaFoldDB" id="A0AAU9IIX3"/>
<keyword evidence="4" id="KW-1185">Reference proteome</keyword>
<protein>
    <recommendedName>
        <fullName evidence="2">C2 domain-containing protein</fullName>
    </recommendedName>
</protein>
<dbReference type="EMBL" id="CAJZBQ010000013">
    <property type="protein sequence ID" value="CAG9315454.1"/>
    <property type="molecule type" value="Genomic_DNA"/>
</dbReference>
<name>A0AAU9IIX3_9CILI</name>
<sequence length="253" mass="28726">MANQSGILVVHPASAKLVRDVETFGTMDPYCMIKVGKQTLCSNIDINAGKFPNWKEQFNFLVTNEDSLEVSIWDRRPIKGDEEIGNAKIPLANIFLMKNFEGWFAINFQEKNAGQVFLRFVYYPVNLQHGAAEGGFYQFGYIKPEYDQGFTQIQSTPARPQHEQNLGSNLQESDKIPQASFDKPIEPALIRQGDVIYEKVQHTTDPSHQSYEAIKQEPGSQEIKYPNLQVFDPQYSKSHRLRPGEPGYLGPLP</sequence>
<organism evidence="3 4">
    <name type="scientific">Blepharisma stoltei</name>
    <dbReference type="NCBI Taxonomy" id="1481888"/>
    <lineage>
        <taxon>Eukaryota</taxon>
        <taxon>Sar</taxon>
        <taxon>Alveolata</taxon>
        <taxon>Ciliophora</taxon>
        <taxon>Postciliodesmatophora</taxon>
        <taxon>Heterotrichea</taxon>
        <taxon>Heterotrichida</taxon>
        <taxon>Blepharismidae</taxon>
        <taxon>Blepharisma</taxon>
    </lineage>
</organism>
<evidence type="ECO:0000259" key="2">
    <source>
        <dbReference type="PROSITE" id="PS50004"/>
    </source>
</evidence>
<dbReference type="Pfam" id="PF00168">
    <property type="entry name" value="C2"/>
    <property type="match status" value="1"/>
</dbReference>
<feature type="region of interest" description="Disordered" evidence="1">
    <location>
        <begin position="202"/>
        <end position="253"/>
    </location>
</feature>
<feature type="domain" description="C2" evidence="2">
    <location>
        <begin position="1"/>
        <end position="104"/>
    </location>
</feature>
<dbReference type="InterPro" id="IPR052981">
    <property type="entry name" value="Ingression_C2_domain"/>
</dbReference>
<dbReference type="Gene3D" id="2.60.40.150">
    <property type="entry name" value="C2 domain"/>
    <property type="match status" value="1"/>
</dbReference>
<dbReference type="InterPro" id="IPR000008">
    <property type="entry name" value="C2_dom"/>
</dbReference>
<dbReference type="PANTHER" id="PTHR47052:SF3">
    <property type="entry name" value="INGRESSION PROTEIN 1"/>
    <property type="match status" value="1"/>
</dbReference>